<dbReference type="SUPFAM" id="SSF52058">
    <property type="entry name" value="L domain-like"/>
    <property type="match status" value="1"/>
</dbReference>
<dbReference type="EMBL" id="JAAMPC010000008">
    <property type="protein sequence ID" value="KAG2299269.1"/>
    <property type="molecule type" value="Genomic_DNA"/>
</dbReference>
<reference evidence="9 10" key="1">
    <citation type="submission" date="2020-02" db="EMBL/GenBank/DDBJ databases">
        <authorList>
            <person name="Ma Q."/>
            <person name="Huang Y."/>
            <person name="Song X."/>
            <person name="Pei D."/>
        </authorList>
    </citation>
    <scope>NUCLEOTIDE SEQUENCE [LARGE SCALE GENOMIC DNA]</scope>
    <source>
        <strain evidence="9">Sxm20200214</strain>
        <tissue evidence="9">Leaf</tissue>
    </source>
</reference>
<dbReference type="EC" id="3.2.2.6" evidence="1"/>
<dbReference type="SUPFAM" id="SSF46785">
    <property type="entry name" value="Winged helix' DNA-binding domain"/>
    <property type="match status" value="1"/>
</dbReference>
<dbReference type="Pfam" id="PF00931">
    <property type="entry name" value="NB-ARC"/>
    <property type="match status" value="1"/>
</dbReference>
<protein>
    <recommendedName>
        <fullName evidence="1">ADP-ribosyl cyclase/cyclic ADP-ribose hydrolase</fullName>
        <ecNumber evidence="1">3.2.2.6</ecNumber>
    </recommendedName>
</protein>
<dbReference type="InterPro" id="IPR032675">
    <property type="entry name" value="LRR_dom_sf"/>
</dbReference>
<sequence>MASSSTRVRRYHVFPSFHGPDVRRKFLSHLHKLFASKGVTVFKDQEIVRGQTIGPELQQAIRESRISIVVLSRNYASSSWCLDELVEILKCKDAWGQMVMTIFYDVDPSDVRIQIGDFGRAFEKTCEGKNEEEKQRWSAALTYVSNIAGEHSLTWEDEAKMIEKIAADVANKVNVIPSLDFEGMVGMEARLKKVNSYLHGEYNEVKMIGIQGPAGIGKTTIARALFNQISADFELKCFIDLKESYMSDCIDVKLCLQSQLLSKILNQKDVKINHLGAIKEWLQDQRVLIILDDVDDLAQLDALAKEPCWFGLGSRIVVTTEDRKILKAHWVNDIYHVGYPSEEEALEILCLSAFQKSSPRDGFEELAKKISKICGYLPLGLHVVGSSLRGESRHEWEHQLSKLENSLDRKIEDVLKVGYEKLLKKEKSLFLHIAFFFNNEAIDHVTTMLAESNLDFRNGLKTLADKSLVRISTTGWIQMHRLLQQLGRQLVQQQSDDPGKRQFLVDAQDIRDALVNETGTGSVVGISFDMSKIRGEFFISGRAFEGMPSLRFLRIYRTYFGKYATLDMSEDIRYLPCLRLLHWDSYPSKRLPLTFRPECLIELRMKFSKLEKLWVGIQPLSNLKKINLGYSKRLKEIPNLSKATNLETLALTYCTSLVELPSSIWNLHKLKELKMSDCRKLRLVPINVNLESLKEVDKSNSSRFVSAPPSVSMNIKYLNVGNTKMEEVDPSIVERLPHLKWLRLGGRNVNRITHVPESVRHLNLSSSLIEMIPYCVIGLPQLESLFVYNCRQLVSLEGLPLSLKYIDASNCVSLERVCFSFNYLITHFMLRNCSNLDEESRRVIIQQRGYNNVWLPGRELPAEFNHKATGNSIRIPMVVDGEGAFSAYSGFKACLVLPPAKKYVLLVITCRIRTKAGVFIKELKWNSVNYFHYQTKHLFICGGNLLDVTTREILLEFSCSDNHKIIAYGVRILNEEEESSTISNDGNVGSCDYHANGDEDYKSEATQVSQFENTKGGEYTCCWSWLKNIWSGEVNDMV</sequence>
<dbReference type="FunFam" id="3.80.10.10:FF:000386">
    <property type="entry name" value="Disease resistance protein RPS4"/>
    <property type="match status" value="1"/>
</dbReference>
<dbReference type="InterPro" id="IPR027417">
    <property type="entry name" value="P-loop_NTPase"/>
</dbReference>
<keyword evidence="6" id="KW-0520">NAD</keyword>
<dbReference type="SUPFAM" id="SSF52540">
    <property type="entry name" value="P-loop containing nucleoside triphosphate hydrolases"/>
    <property type="match status" value="1"/>
</dbReference>
<dbReference type="Gene3D" id="1.10.8.430">
    <property type="entry name" value="Helical domain of apoptotic protease-activating factors"/>
    <property type="match status" value="1"/>
</dbReference>
<dbReference type="Pfam" id="PF01582">
    <property type="entry name" value="TIR"/>
    <property type="match status" value="1"/>
</dbReference>
<keyword evidence="4" id="KW-0378">Hydrolase</keyword>
<accession>A0A8X7S2M3</accession>
<gene>
    <name evidence="9" type="ORF">Bca52824_035741</name>
</gene>
<dbReference type="FunFam" id="3.40.50.10140:FF:000007">
    <property type="entry name" value="Disease resistance protein (TIR-NBS-LRR class)"/>
    <property type="match status" value="1"/>
</dbReference>
<dbReference type="PANTHER" id="PTHR11017">
    <property type="entry name" value="LEUCINE-RICH REPEAT-CONTAINING PROTEIN"/>
    <property type="match status" value="1"/>
</dbReference>
<evidence type="ECO:0000256" key="2">
    <source>
        <dbReference type="ARBA" id="ARBA00022614"/>
    </source>
</evidence>
<keyword evidence="5" id="KW-0611">Plant defense</keyword>
<dbReference type="PROSITE" id="PS50104">
    <property type="entry name" value="TIR"/>
    <property type="match status" value="1"/>
</dbReference>
<dbReference type="Gene3D" id="3.80.10.10">
    <property type="entry name" value="Ribonuclease Inhibitor"/>
    <property type="match status" value="2"/>
</dbReference>
<dbReference type="InterPro" id="IPR044974">
    <property type="entry name" value="Disease_R_plants"/>
</dbReference>
<evidence type="ECO:0000256" key="7">
    <source>
        <dbReference type="ARBA" id="ARBA00047304"/>
    </source>
</evidence>
<evidence type="ECO:0000313" key="9">
    <source>
        <dbReference type="EMBL" id="KAG2299269.1"/>
    </source>
</evidence>
<dbReference type="GO" id="GO:0007165">
    <property type="term" value="P:signal transduction"/>
    <property type="evidence" value="ECO:0007669"/>
    <property type="project" value="InterPro"/>
</dbReference>
<dbReference type="InterPro" id="IPR035897">
    <property type="entry name" value="Toll_tir_struct_dom_sf"/>
</dbReference>
<organism evidence="9 10">
    <name type="scientific">Brassica carinata</name>
    <name type="common">Ethiopian mustard</name>
    <name type="synonym">Abyssinian cabbage</name>
    <dbReference type="NCBI Taxonomy" id="52824"/>
    <lineage>
        <taxon>Eukaryota</taxon>
        <taxon>Viridiplantae</taxon>
        <taxon>Streptophyta</taxon>
        <taxon>Embryophyta</taxon>
        <taxon>Tracheophyta</taxon>
        <taxon>Spermatophyta</taxon>
        <taxon>Magnoliopsida</taxon>
        <taxon>eudicotyledons</taxon>
        <taxon>Gunneridae</taxon>
        <taxon>Pentapetalae</taxon>
        <taxon>rosids</taxon>
        <taxon>malvids</taxon>
        <taxon>Brassicales</taxon>
        <taxon>Brassicaceae</taxon>
        <taxon>Brassiceae</taxon>
        <taxon>Brassica</taxon>
    </lineage>
</organism>
<keyword evidence="10" id="KW-1185">Reference proteome</keyword>
<dbReference type="GO" id="GO:0061809">
    <property type="term" value="F:NAD+ nucleosidase activity, cyclic ADP-ribose generating"/>
    <property type="evidence" value="ECO:0007669"/>
    <property type="project" value="UniProtKB-EC"/>
</dbReference>
<keyword evidence="3" id="KW-0677">Repeat</keyword>
<evidence type="ECO:0000256" key="5">
    <source>
        <dbReference type="ARBA" id="ARBA00022821"/>
    </source>
</evidence>
<dbReference type="InterPro" id="IPR058192">
    <property type="entry name" value="WHD_ROQ1-like"/>
</dbReference>
<evidence type="ECO:0000256" key="4">
    <source>
        <dbReference type="ARBA" id="ARBA00022801"/>
    </source>
</evidence>
<dbReference type="SMART" id="SM00382">
    <property type="entry name" value="AAA"/>
    <property type="match status" value="1"/>
</dbReference>
<dbReference type="InterPro" id="IPR000157">
    <property type="entry name" value="TIR_dom"/>
</dbReference>
<dbReference type="InterPro" id="IPR011713">
    <property type="entry name" value="Leu-rich_rpt_3"/>
</dbReference>
<dbReference type="InterPro" id="IPR036390">
    <property type="entry name" value="WH_DNA-bd_sf"/>
</dbReference>
<dbReference type="Proteomes" id="UP000886595">
    <property type="component" value="Unassembled WGS sequence"/>
</dbReference>
<evidence type="ECO:0000256" key="3">
    <source>
        <dbReference type="ARBA" id="ARBA00022737"/>
    </source>
</evidence>
<dbReference type="SUPFAM" id="SSF52200">
    <property type="entry name" value="Toll/Interleukin receptor TIR domain"/>
    <property type="match status" value="1"/>
</dbReference>
<dbReference type="Gene3D" id="3.40.50.10140">
    <property type="entry name" value="Toll/interleukin-1 receptor homology (TIR) domain"/>
    <property type="match status" value="1"/>
</dbReference>
<dbReference type="FunFam" id="3.40.50.300:FF:001002">
    <property type="entry name" value="Disease resistance protein (TIR-NBS-LRR class)"/>
    <property type="match status" value="1"/>
</dbReference>
<comment type="caution">
    <text evidence="9">The sequence shown here is derived from an EMBL/GenBank/DDBJ whole genome shotgun (WGS) entry which is preliminary data.</text>
</comment>
<dbReference type="InterPro" id="IPR002182">
    <property type="entry name" value="NB-ARC"/>
</dbReference>
<dbReference type="AlphaFoldDB" id="A0A8X7S2M3"/>
<keyword evidence="2" id="KW-0433">Leucine-rich repeat</keyword>
<dbReference type="Gene3D" id="3.40.50.300">
    <property type="entry name" value="P-loop containing nucleotide triphosphate hydrolases"/>
    <property type="match status" value="1"/>
</dbReference>
<evidence type="ECO:0000313" key="10">
    <source>
        <dbReference type="Proteomes" id="UP000886595"/>
    </source>
</evidence>
<proteinExistence type="predicted"/>
<feature type="domain" description="TIR" evidence="8">
    <location>
        <begin position="9"/>
        <end position="173"/>
    </location>
</feature>
<evidence type="ECO:0000259" key="8">
    <source>
        <dbReference type="PROSITE" id="PS50104"/>
    </source>
</evidence>
<dbReference type="PANTHER" id="PTHR11017:SF334">
    <property type="entry name" value="TIR DOMAIN-CONTAINING PROTEIN"/>
    <property type="match status" value="1"/>
</dbReference>
<dbReference type="GO" id="GO:0006952">
    <property type="term" value="P:defense response"/>
    <property type="evidence" value="ECO:0007669"/>
    <property type="project" value="UniProtKB-KW"/>
</dbReference>
<evidence type="ECO:0000256" key="1">
    <source>
        <dbReference type="ARBA" id="ARBA00011982"/>
    </source>
</evidence>
<dbReference type="Pfam" id="PF07725">
    <property type="entry name" value="LRR_3"/>
    <property type="match status" value="1"/>
</dbReference>
<dbReference type="Pfam" id="PF23282">
    <property type="entry name" value="WHD_ROQ1"/>
    <property type="match status" value="1"/>
</dbReference>
<dbReference type="FunFam" id="1.10.8.430:FF:000002">
    <property type="entry name" value="Disease resistance protein (TIR-NBS-LRR class)"/>
    <property type="match status" value="1"/>
</dbReference>
<dbReference type="OrthoDB" id="1084977at2759"/>
<dbReference type="GO" id="GO:0043531">
    <property type="term" value="F:ADP binding"/>
    <property type="evidence" value="ECO:0007669"/>
    <property type="project" value="InterPro"/>
</dbReference>
<dbReference type="InterPro" id="IPR042197">
    <property type="entry name" value="Apaf_helical"/>
</dbReference>
<dbReference type="SMART" id="SM00255">
    <property type="entry name" value="TIR"/>
    <property type="match status" value="1"/>
</dbReference>
<comment type="catalytic activity">
    <reaction evidence="7">
        <text>NAD(+) + H2O = ADP-D-ribose + nicotinamide + H(+)</text>
        <dbReference type="Rhea" id="RHEA:16301"/>
        <dbReference type="ChEBI" id="CHEBI:15377"/>
        <dbReference type="ChEBI" id="CHEBI:15378"/>
        <dbReference type="ChEBI" id="CHEBI:17154"/>
        <dbReference type="ChEBI" id="CHEBI:57540"/>
        <dbReference type="ChEBI" id="CHEBI:57967"/>
        <dbReference type="EC" id="3.2.2.6"/>
    </reaction>
    <physiologicalReaction direction="left-to-right" evidence="7">
        <dbReference type="Rhea" id="RHEA:16302"/>
    </physiologicalReaction>
</comment>
<name>A0A8X7S2M3_BRACI</name>
<dbReference type="InterPro" id="IPR003593">
    <property type="entry name" value="AAA+_ATPase"/>
</dbReference>
<dbReference type="PRINTS" id="PR00364">
    <property type="entry name" value="DISEASERSIST"/>
</dbReference>
<evidence type="ECO:0000256" key="6">
    <source>
        <dbReference type="ARBA" id="ARBA00023027"/>
    </source>
</evidence>